<feature type="region of interest" description="Disordered" evidence="1">
    <location>
        <begin position="1"/>
        <end position="24"/>
    </location>
</feature>
<protein>
    <submittedName>
        <fullName evidence="3">Uncharacterized protein</fullName>
    </submittedName>
</protein>
<evidence type="ECO:0000256" key="1">
    <source>
        <dbReference type="SAM" id="MobiDB-lite"/>
    </source>
</evidence>
<proteinExistence type="predicted"/>
<name>A0A4D6GRP2_HALS9</name>
<evidence type="ECO:0000313" key="5">
    <source>
        <dbReference type="Proteomes" id="UP000296216"/>
    </source>
</evidence>
<dbReference type="GeneID" id="68693418"/>
<reference evidence="3 5" key="1">
    <citation type="journal article" date="2019" name="Microbiol. Resour. Announc.">
        <title>The Genome Sequence of the Halobacterium salinarum Type Strain Is Closely Related to That of Laboratory Strains NRC-1 and R1.</title>
        <authorList>
            <person name="Pfeiffer F."/>
            <person name="Marchfelder A."/>
            <person name="Habermann B."/>
            <person name="Dyall-Smith M.L."/>
        </authorList>
    </citation>
    <scope>NUCLEOTIDE SEQUENCE [LARGE SCALE GENOMIC DNA]</scope>
    <source>
        <strain evidence="3">91-R6</strain>
        <strain evidence="5">ATCC 33171 / DSM 3754 / JCM 8978 / NBRC 102687 / NCIMB 764 / 91-R6</strain>
    </source>
</reference>
<organism evidence="3 5">
    <name type="scientific">Halobacterium salinarum (strain ATCC 33171 / DSM 3754 / JCM 8978 / NBRC 102687 / NCIMB 764 / 91-R6)</name>
    <dbReference type="NCBI Taxonomy" id="2597657"/>
    <lineage>
        <taxon>Archaea</taxon>
        <taxon>Methanobacteriati</taxon>
        <taxon>Methanobacteriota</taxon>
        <taxon>Stenosarchaea group</taxon>
        <taxon>Halobacteria</taxon>
        <taxon>Halobacteriales</taxon>
        <taxon>Halobacteriaceae</taxon>
        <taxon>Halobacterium</taxon>
    </lineage>
</organism>
<gene>
    <name evidence="4" type="ORF">APQ99_01270</name>
    <name evidence="3" type="ORF">HBSAL_02980</name>
</gene>
<dbReference type="AlphaFoldDB" id="A0A4D6GRP2"/>
<dbReference type="Proteomes" id="UP000323075">
    <property type="component" value="Unassembled WGS sequence"/>
</dbReference>
<dbReference type="RefSeq" id="WP_010902342.1">
    <property type="nucleotide sequence ID" value="NZ_VRYN01000002.1"/>
</dbReference>
<dbReference type="EMBL" id="VRYN01000002">
    <property type="protein sequence ID" value="TYO76629.1"/>
    <property type="molecule type" value="Genomic_DNA"/>
</dbReference>
<accession>A0A4D6GRP2</accession>
<feature type="transmembrane region" description="Helical" evidence="2">
    <location>
        <begin position="53"/>
        <end position="74"/>
    </location>
</feature>
<dbReference type="EMBL" id="CP038631">
    <property type="protein sequence ID" value="QCC44323.1"/>
    <property type="molecule type" value="Genomic_DNA"/>
</dbReference>
<dbReference type="Proteomes" id="UP000296216">
    <property type="component" value="Chromosome"/>
</dbReference>
<reference evidence="3" key="3">
    <citation type="journal article" name="MicrobiologyOpen">
        <title>Whole-genome comparison between the type strain of Halobacterium salinarum (DSM 3754(T)) and the laboratory strains R1 and NRC-1.</title>
        <authorList>
            <person name="Pfeiffer F."/>
            <person name="Losensky G."/>
            <person name="Marchfelder A."/>
            <person name="Habermann B."/>
            <person name="Dyall-Smith M."/>
        </authorList>
    </citation>
    <scope>NUCLEOTIDE SEQUENCE</scope>
    <source>
        <strain evidence="3">91-R6</strain>
    </source>
</reference>
<reference evidence="4 6" key="2">
    <citation type="submission" date="2019-07" db="EMBL/GenBank/DDBJ databases">
        <title>Genomic Encyclopedia of Archaeal and Bacterial Type Strains, Phase II (KMG-II): from individual species to whole genera.</title>
        <authorList>
            <person name="Goeker M."/>
        </authorList>
    </citation>
    <scope>NUCLEOTIDE SEQUENCE [LARGE SCALE GENOMIC DNA]</scope>
    <source>
        <strain evidence="4 6">DSM 3754</strain>
    </source>
</reference>
<keyword evidence="2" id="KW-0472">Membrane</keyword>
<keyword evidence="2" id="KW-1133">Transmembrane helix</keyword>
<feature type="compositionally biased region" description="Basic and acidic residues" evidence="1">
    <location>
        <begin position="12"/>
        <end position="21"/>
    </location>
</feature>
<evidence type="ECO:0000313" key="3">
    <source>
        <dbReference type="EMBL" id="QCC44323.1"/>
    </source>
</evidence>
<evidence type="ECO:0000313" key="6">
    <source>
        <dbReference type="Proteomes" id="UP000323075"/>
    </source>
</evidence>
<keyword evidence="2" id="KW-0812">Transmembrane</keyword>
<evidence type="ECO:0000256" key="2">
    <source>
        <dbReference type="SAM" id="Phobius"/>
    </source>
</evidence>
<sequence length="83" mass="8479">MPEPADASANETESRTGEHGRHTPVHRMLQLGGVLAVLAIVLGAVGITASTPLLWAFGVGTAAVSVSVLAATGYHHSRRGHSA</sequence>
<evidence type="ECO:0000313" key="4">
    <source>
        <dbReference type="EMBL" id="TYO76629.1"/>
    </source>
</evidence>
<feature type="transmembrane region" description="Helical" evidence="2">
    <location>
        <begin position="28"/>
        <end position="47"/>
    </location>
</feature>